<evidence type="ECO:0000313" key="2">
    <source>
        <dbReference type="EMBL" id="ELQ40172.1"/>
    </source>
</evidence>
<accession>A0AA97PML2</accession>
<name>A0AA97PML2_PYRO3</name>
<reference evidence="2" key="1">
    <citation type="journal article" date="2012" name="PLoS Genet.">
        <title>Comparative analysis of the genomes of two field isolates of the rice blast fungus Magnaporthe oryzae.</title>
        <authorList>
            <person name="Xue M."/>
            <person name="Yang J."/>
            <person name="Li Z."/>
            <person name="Hu S."/>
            <person name="Yao N."/>
            <person name="Dean R.A."/>
            <person name="Zhao W."/>
            <person name="Shen M."/>
            <person name="Zhang H."/>
            <person name="Li C."/>
            <person name="Liu L."/>
            <person name="Cao L."/>
            <person name="Xu X."/>
            <person name="Xing Y."/>
            <person name="Hsiang T."/>
            <person name="Zhang Z."/>
            <person name="Xu J.R."/>
            <person name="Peng Y.L."/>
        </authorList>
    </citation>
    <scope>NUCLEOTIDE SEQUENCE</scope>
    <source>
        <strain evidence="2">Y34</strain>
    </source>
</reference>
<gene>
    <name evidence="2" type="ORF">OOU_Y34scaffold00459g1</name>
</gene>
<feature type="chain" id="PRO_5041707325" evidence="1">
    <location>
        <begin position="19"/>
        <end position="180"/>
    </location>
</feature>
<proteinExistence type="predicted"/>
<feature type="signal peptide" evidence="1">
    <location>
        <begin position="1"/>
        <end position="18"/>
    </location>
</feature>
<protein>
    <submittedName>
        <fullName evidence="2">Uncharacterized protein</fullName>
    </submittedName>
</protein>
<dbReference type="EMBL" id="JH793263">
    <property type="protein sequence ID" value="ELQ40172.1"/>
    <property type="molecule type" value="Genomic_DNA"/>
</dbReference>
<dbReference type="AlphaFoldDB" id="A0AA97PML2"/>
<sequence>MKFSATLLTAIATTSVQALWFVPSSHSENKHQLREYLTTPAGSGNGIDGRRPHNGNIAKYRNDTPWSCTDVLNKLGSLKDFATEEHGVDVSKQCCERATFPEVGATAGHFGNLACNYTTNAGVAKLSQPALLCREQPAPDDDQLGHDNRVRDIKIWTLKRGTLLKKKKAKAVLIRLGYKK</sequence>
<organism evidence="2">
    <name type="scientific">Pyricularia oryzae (strain Y34)</name>
    <name type="common">Rice blast fungus</name>
    <name type="synonym">Magnaporthe oryzae</name>
    <dbReference type="NCBI Taxonomy" id="1143189"/>
    <lineage>
        <taxon>Eukaryota</taxon>
        <taxon>Fungi</taxon>
        <taxon>Dikarya</taxon>
        <taxon>Ascomycota</taxon>
        <taxon>Pezizomycotina</taxon>
        <taxon>Sordariomycetes</taxon>
        <taxon>Sordariomycetidae</taxon>
        <taxon>Magnaporthales</taxon>
        <taxon>Pyriculariaceae</taxon>
        <taxon>Pyricularia</taxon>
    </lineage>
</organism>
<keyword evidence="1" id="KW-0732">Signal</keyword>
<evidence type="ECO:0000256" key="1">
    <source>
        <dbReference type="SAM" id="SignalP"/>
    </source>
</evidence>
<dbReference type="Proteomes" id="UP000011086">
    <property type="component" value="Unassembled WGS sequence"/>
</dbReference>